<dbReference type="RefSeq" id="XP_008471929.1">
    <property type="nucleotide sequence ID" value="XM_008473707.3"/>
</dbReference>
<name>A0A1S3D2B9_DIACI</name>
<dbReference type="AlphaFoldDB" id="A0A1S3D2B9"/>
<gene>
    <name evidence="3" type="primary">LOC103509116</name>
</gene>
<feature type="chain" id="PRO_5010317191" evidence="1">
    <location>
        <begin position="24"/>
        <end position="134"/>
    </location>
</feature>
<dbReference type="PaxDb" id="121845-A0A1S3D2B9"/>
<keyword evidence="2" id="KW-1185">Reference proteome</keyword>
<dbReference type="KEGG" id="dci:103509116"/>
<evidence type="ECO:0000313" key="2">
    <source>
        <dbReference type="Proteomes" id="UP000079169"/>
    </source>
</evidence>
<evidence type="ECO:0000313" key="3">
    <source>
        <dbReference type="RefSeq" id="XP_008471929.1"/>
    </source>
</evidence>
<protein>
    <submittedName>
        <fullName evidence="3">Uncharacterized protein LOC103509116</fullName>
    </submittedName>
</protein>
<feature type="signal peptide" evidence="1">
    <location>
        <begin position="1"/>
        <end position="23"/>
    </location>
</feature>
<reference evidence="3" key="1">
    <citation type="submission" date="2025-08" db="UniProtKB">
        <authorList>
            <consortium name="RefSeq"/>
        </authorList>
    </citation>
    <scope>IDENTIFICATION</scope>
</reference>
<accession>A0A1S3D2B9</accession>
<evidence type="ECO:0000256" key="1">
    <source>
        <dbReference type="SAM" id="SignalP"/>
    </source>
</evidence>
<proteinExistence type="predicted"/>
<sequence length="134" mass="14775">MVLFGKIGVVLPIALIAIFTCGGAEIPKFPPPPQGYTNISTVIDALRGYGHFICTHTESEPKYCTNDDISMVQISLFCKGKAADFVKIIGNADCVNKVCHIEVEMKDLNLRTVLNIYSETKDNAPFDCTLYKKI</sequence>
<keyword evidence="1" id="KW-0732">Signal</keyword>
<organism evidence="2 3">
    <name type="scientific">Diaphorina citri</name>
    <name type="common">Asian citrus psyllid</name>
    <dbReference type="NCBI Taxonomy" id="121845"/>
    <lineage>
        <taxon>Eukaryota</taxon>
        <taxon>Metazoa</taxon>
        <taxon>Ecdysozoa</taxon>
        <taxon>Arthropoda</taxon>
        <taxon>Hexapoda</taxon>
        <taxon>Insecta</taxon>
        <taxon>Pterygota</taxon>
        <taxon>Neoptera</taxon>
        <taxon>Paraneoptera</taxon>
        <taxon>Hemiptera</taxon>
        <taxon>Sternorrhyncha</taxon>
        <taxon>Psylloidea</taxon>
        <taxon>Psyllidae</taxon>
        <taxon>Diaphorininae</taxon>
        <taxon>Diaphorina</taxon>
    </lineage>
</organism>
<dbReference type="Proteomes" id="UP000079169">
    <property type="component" value="Unplaced"/>
</dbReference>
<dbReference type="GeneID" id="103509116"/>